<feature type="region of interest" description="Disordered" evidence="1">
    <location>
        <begin position="55"/>
        <end position="127"/>
    </location>
</feature>
<dbReference type="HOGENOM" id="CLU_082043_0_0_11"/>
<dbReference type="STRING" id="882083.SacmaDRAFT_3689"/>
<protein>
    <submittedName>
        <fullName evidence="3">Uncharacterized protein</fullName>
    </submittedName>
</protein>
<accession>H5WZW5</accession>
<keyword evidence="4" id="KW-1185">Reference proteome</keyword>
<feature type="transmembrane region" description="Helical" evidence="2">
    <location>
        <begin position="28"/>
        <end position="47"/>
    </location>
</feature>
<name>H5WZW5_9PSEU</name>
<dbReference type="EMBL" id="CM001439">
    <property type="protein sequence ID" value="EHR51902.1"/>
    <property type="molecule type" value="Genomic_DNA"/>
</dbReference>
<evidence type="ECO:0000313" key="4">
    <source>
        <dbReference type="Proteomes" id="UP000004926"/>
    </source>
</evidence>
<evidence type="ECO:0000256" key="2">
    <source>
        <dbReference type="SAM" id="Phobius"/>
    </source>
</evidence>
<sequence length="201" mass="21143">MLYIVLILVLAALGLVVAALVTANSLWAWISIGLSVLAGALLVVDWWRRRSAAVTESGSSEAAEADGEGDGEPTSTEEGKPEPAAESAVGSEGASAAEPTATTTGTARAPRTGTVEERDGEPAEEETDAADLLVVSEMDAEVLVVDEHPRYHLSGCDWLQARATIPLAVKEARELGFTPCARCGPDATLASRRRGKRTFRK</sequence>
<feature type="compositionally biased region" description="Low complexity" evidence="1">
    <location>
        <begin position="84"/>
        <end position="113"/>
    </location>
</feature>
<evidence type="ECO:0000256" key="1">
    <source>
        <dbReference type="SAM" id="MobiDB-lite"/>
    </source>
</evidence>
<dbReference type="eggNOG" id="ENOG5032YYX">
    <property type="taxonomic scope" value="Bacteria"/>
</dbReference>
<dbReference type="RefSeq" id="WP_009155284.1">
    <property type="nucleotide sequence ID" value="NZ_CM001439.1"/>
</dbReference>
<keyword evidence="2" id="KW-0812">Transmembrane</keyword>
<organism evidence="3 4">
    <name type="scientific">Saccharomonospora marina XMU15</name>
    <dbReference type="NCBI Taxonomy" id="882083"/>
    <lineage>
        <taxon>Bacteria</taxon>
        <taxon>Bacillati</taxon>
        <taxon>Actinomycetota</taxon>
        <taxon>Actinomycetes</taxon>
        <taxon>Pseudonocardiales</taxon>
        <taxon>Pseudonocardiaceae</taxon>
        <taxon>Saccharomonospora</taxon>
    </lineage>
</organism>
<keyword evidence="2" id="KW-0472">Membrane</keyword>
<dbReference type="Proteomes" id="UP000004926">
    <property type="component" value="Chromosome"/>
</dbReference>
<dbReference type="OrthoDB" id="3638805at2"/>
<proteinExistence type="predicted"/>
<evidence type="ECO:0000313" key="3">
    <source>
        <dbReference type="EMBL" id="EHR51902.1"/>
    </source>
</evidence>
<dbReference type="AlphaFoldDB" id="H5WZW5"/>
<reference evidence="3 4" key="1">
    <citation type="journal article" date="2012" name="Stand. Genomic Sci.">
        <title>Genome sequence of the ocean sediment bacterium Saccharomonospora marina type strain (XMU15(T)).</title>
        <authorList>
            <person name="Klenk H.P."/>
            <person name="Lu M."/>
            <person name="Lucas S."/>
            <person name="Lapidus A."/>
            <person name="Copeland A."/>
            <person name="Pitluck S."/>
            <person name="Goodwin L.A."/>
            <person name="Han C."/>
            <person name="Tapia R."/>
            <person name="Brambilla E.M."/>
            <person name="Potter G."/>
            <person name="Land M."/>
            <person name="Ivanova N."/>
            <person name="Rohde M."/>
            <person name="Goker M."/>
            <person name="Detter J.C."/>
            <person name="Li W.J."/>
            <person name="Kyrpides N.C."/>
            <person name="Woyke T."/>
        </authorList>
    </citation>
    <scope>NUCLEOTIDE SEQUENCE [LARGE SCALE GENOMIC DNA]</scope>
    <source>
        <strain evidence="3 4">XMU15</strain>
    </source>
</reference>
<gene>
    <name evidence="3" type="ORF">SacmaDRAFT_3689</name>
</gene>
<keyword evidence="2" id="KW-1133">Transmembrane helix</keyword>